<proteinExistence type="predicted"/>
<sequence length="177" mass="19412">MTDTAAPVPELVDVVADAAREAILRLRAAHTEDFCIYALVASGEAYRPHLAATVRGDGQWDLAEDPDAIVEDDILARTEEAFEGRGQLHEMSDPAAETEYVRRLASLEAALRRLDQEGMFGIGDERSRVLLVVATMPPDESDAGFARRLNLSGPLLDALWSGSRWSSAVSFVVMVWR</sequence>
<dbReference type="Proteomes" id="UP000831786">
    <property type="component" value="Chromosome"/>
</dbReference>
<accession>A0ABY4FR40</accession>
<dbReference type="EMBL" id="CP095045">
    <property type="protein sequence ID" value="UOQ58760.1"/>
    <property type="molecule type" value="Genomic_DNA"/>
</dbReference>
<protein>
    <submittedName>
        <fullName evidence="1">DUF4303 domain-containing protein</fullName>
    </submittedName>
</protein>
<evidence type="ECO:0000313" key="1">
    <source>
        <dbReference type="EMBL" id="UOQ58760.1"/>
    </source>
</evidence>
<organism evidence="1 2">
    <name type="scientific">Leucobacter allii</name>
    <dbReference type="NCBI Taxonomy" id="2932247"/>
    <lineage>
        <taxon>Bacteria</taxon>
        <taxon>Bacillati</taxon>
        <taxon>Actinomycetota</taxon>
        <taxon>Actinomycetes</taxon>
        <taxon>Micrococcales</taxon>
        <taxon>Microbacteriaceae</taxon>
        <taxon>Leucobacter</taxon>
    </lineage>
</organism>
<keyword evidence="2" id="KW-1185">Reference proteome</keyword>
<evidence type="ECO:0000313" key="2">
    <source>
        <dbReference type="Proteomes" id="UP000831786"/>
    </source>
</evidence>
<dbReference type="RefSeq" id="WP_244729874.1">
    <property type="nucleotide sequence ID" value="NZ_CP095045.1"/>
</dbReference>
<gene>
    <name evidence="1" type="ORF">MUN78_08055</name>
</gene>
<dbReference type="Pfam" id="PF14136">
    <property type="entry name" value="DUF4303"/>
    <property type="match status" value="1"/>
</dbReference>
<dbReference type="InterPro" id="IPR025409">
    <property type="entry name" value="DUF4303"/>
</dbReference>
<reference evidence="1 2" key="1">
    <citation type="submission" date="2022-04" db="EMBL/GenBank/DDBJ databases">
        <title>Leucobacter sp. isolated from rhizosphere of garlic.</title>
        <authorList>
            <person name="Won M."/>
            <person name="Lee C.-M."/>
            <person name="Woen H.-Y."/>
            <person name="Kwon S.-W."/>
        </authorList>
    </citation>
    <scope>NUCLEOTIDE SEQUENCE [LARGE SCALE GENOMIC DNA]</scope>
    <source>
        <strain evidence="1 2">H21R-40</strain>
    </source>
</reference>
<name>A0ABY4FR40_9MICO</name>